<dbReference type="OrthoDB" id="4496774at2759"/>
<dbReference type="RefSeq" id="XP_025400882.1">
    <property type="nucleotide sequence ID" value="XM_025547902.1"/>
</dbReference>
<dbReference type="Proteomes" id="UP000247233">
    <property type="component" value="Unassembled WGS sequence"/>
</dbReference>
<dbReference type="STRING" id="1448321.A0A317WR68"/>
<keyword evidence="2" id="KW-1185">Reference proteome</keyword>
<proteinExistence type="predicted"/>
<dbReference type="VEuPathDB" id="FungiDB:BO70DRAFT_427690"/>
<comment type="caution">
    <text evidence="1">The sequence shown here is derived from an EMBL/GenBank/DDBJ whole genome shotgun (WGS) entry which is preliminary data.</text>
</comment>
<sequence length="238" mass="28414">MFVNFLTAAIARRFEPLFERHEDRLDRQGRWRDAQKLRYKHHEWMGGPPRKAWKSLFDYVRVVTELRFSIQRERYLQSRHDTLYERLNEAPSAADSGELVTEMQEQKRQLHALLRTIWRLEQKKYNLISRMPNRALKRALEAHRGRNWHLSDWMEAECAGAGGCCGRRCGCCRRQRSEKRPHHRSHCTSACLCCTQARGFEINVAHYMEDPMIGKLPELRSPWDDYKIELMHAYIWGD</sequence>
<organism evidence="1 2">
    <name type="scientific">Aspergillus heteromorphus CBS 117.55</name>
    <dbReference type="NCBI Taxonomy" id="1448321"/>
    <lineage>
        <taxon>Eukaryota</taxon>
        <taxon>Fungi</taxon>
        <taxon>Dikarya</taxon>
        <taxon>Ascomycota</taxon>
        <taxon>Pezizomycotina</taxon>
        <taxon>Eurotiomycetes</taxon>
        <taxon>Eurotiomycetidae</taxon>
        <taxon>Eurotiales</taxon>
        <taxon>Aspergillaceae</taxon>
        <taxon>Aspergillus</taxon>
        <taxon>Aspergillus subgen. Circumdati</taxon>
    </lineage>
</organism>
<protein>
    <submittedName>
        <fullName evidence="1">Uncharacterized protein</fullName>
    </submittedName>
</protein>
<name>A0A317WR68_9EURO</name>
<dbReference type="AlphaFoldDB" id="A0A317WR68"/>
<accession>A0A317WR68</accession>
<dbReference type="EMBL" id="MSFL01000007">
    <property type="protein sequence ID" value="PWY86650.1"/>
    <property type="molecule type" value="Genomic_DNA"/>
</dbReference>
<dbReference type="GeneID" id="37070139"/>
<evidence type="ECO:0000313" key="1">
    <source>
        <dbReference type="EMBL" id="PWY86650.1"/>
    </source>
</evidence>
<evidence type="ECO:0000313" key="2">
    <source>
        <dbReference type="Proteomes" id="UP000247233"/>
    </source>
</evidence>
<reference evidence="1 2" key="1">
    <citation type="submission" date="2016-12" db="EMBL/GenBank/DDBJ databases">
        <title>The genomes of Aspergillus section Nigri reveals drivers in fungal speciation.</title>
        <authorList>
            <consortium name="DOE Joint Genome Institute"/>
            <person name="Vesth T.C."/>
            <person name="Nybo J."/>
            <person name="Theobald S."/>
            <person name="Brandl J."/>
            <person name="Frisvad J.C."/>
            <person name="Nielsen K.F."/>
            <person name="Lyhne E.K."/>
            <person name="Kogle M.E."/>
            <person name="Kuo A."/>
            <person name="Riley R."/>
            <person name="Clum A."/>
            <person name="Nolan M."/>
            <person name="Lipzen A."/>
            <person name="Salamov A."/>
            <person name="Henrissat B."/>
            <person name="Wiebenga A."/>
            <person name="De Vries R.P."/>
            <person name="Grigoriev I.V."/>
            <person name="Mortensen U.H."/>
            <person name="Andersen M.R."/>
            <person name="Baker S.E."/>
        </authorList>
    </citation>
    <scope>NUCLEOTIDE SEQUENCE [LARGE SCALE GENOMIC DNA]</scope>
    <source>
        <strain evidence="1 2">CBS 117.55</strain>
    </source>
</reference>
<gene>
    <name evidence="1" type="ORF">BO70DRAFT_427690</name>
</gene>